<keyword evidence="3" id="KW-0408">Iron</keyword>
<dbReference type="InterPro" id="IPR007197">
    <property type="entry name" value="rSAM"/>
</dbReference>
<feature type="domain" description="Radical SAM core" evidence="5">
    <location>
        <begin position="3"/>
        <end position="228"/>
    </location>
</feature>
<dbReference type="RefSeq" id="WP_106583756.1">
    <property type="nucleotide sequence ID" value="NZ_PYGA01000010.1"/>
</dbReference>
<keyword evidence="7" id="KW-1185">Reference proteome</keyword>
<gene>
    <name evidence="6" type="ORF">CLV63_110171</name>
</gene>
<evidence type="ECO:0000256" key="4">
    <source>
        <dbReference type="ARBA" id="ARBA00023014"/>
    </source>
</evidence>
<dbReference type="GO" id="GO:0051536">
    <property type="term" value="F:iron-sulfur cluster binding"/>
    <property type="evidence" value="ECO:0007669"/>
    <property type="project" value="UniProtKB-KW"/>
</dbReference>
<dbReference type="PANTHER" id="PTHR43273:SF8">
    <property type="entry name" value="RADICAL SAM DOMAIN PROTEIN"/>
    <property type="match status" value="1"/>
</dbReference>
<keyword evidence="4" id="KW-0411">Iron-sulfur</keyword>
<dbReference type="OrthoDB" id="9782387at2"/>
<evidence type="ECO:0000256" key="3">
    <source>
        <dbReference type="ARBA" id="ARBA00023004"/>
    </source>
</evidence>
<comment type="caution">
    <text evidence="6">The sequence shown here is derived from an EMBL/GenBank/DDBJ whole genome shotgun (WGS) entry which is preliminary data.</text>
</comment>
<dbReference type="EMBL" id="PYGA01000010">
    <property type="protein sequence ID" value="PSK96872.1"/>
    <property type="molecule type" value="Genomic_DNA"/>
</dbReference>
<evidence type="ECO:0000313" key="6">
    <source>
        <dbReference type="EMBL" id="PSK96872.1"/>
    </source>
</evidence>
<evidence type="ECO:0000256" key="2">
    <source>
        <dbReference type="ARBA" id="ARBA00022723"/>
    </source>
</evidence>
<dbReference type="PANTHER" id="PTHR43273">
    <property type="entry name" value="ANAEROBIC SULFATASE-MATURATING ENZYME HOMOLOG ASLB-RELATED"/>
    <property type="match status" value="1"/>
</dbReference>
<dbReference type="Gene3D" id="3.20.20.70">
    <property type="entry name" value="Aldolase class I"/>
    <property type="match status" value="1"/>
</dbReference>
<protein>
    <recommendedName>
        <fullName evidence="5">Radical SAM core domain-containing protein</fullName>
    </recommendedName>
</protein>
<keyword evidence="1" id="KW-0949">S-adenosyl-L-methionine</keyword>
<evidence type="ECO:0000256" key="1">
    <source>
        <dbReference type="ARBA" id="ARBA00022691"/>
    </source>
</evidence>
<dbReference type="SFLD" id="SFLDS00029">
    <property type="entry name" value="Radical_SAM"/>
    <property type="match status" value="1"/>
</dbReference>
<evidence type="ECO:0000313" key="7">
    <source>
        <dbReference type="Proteomes" id="UP000240542"/>
    </source>
</evidence>
<dbReference type="GO" id="GO:0046872">
    <property type="term" value="F:metal ion binding"/>
    <property type="evidence" value="ECO:0007669"/>
    <property type="project" value="UniProtKB-KW"/>
</dbReference>
<reference evidence="6 7" key="1">
    <citation type="submission" date="2018-03" db="EMBL/GenBank/DDBJ databases">
        <title>Genomic Encyclopedia of Archaeal and Bacterial Type Strains, Phase II (KMG-II): from individual species to whole genera.</title>
        <authorList>
            <person name="Goeker M."/>
        </authorList>
    </citation>
    <scope>NUCLEOTIDE SEQUENCE [LARGE SCALE GENOMIC DNA]</scope>
    <source>
        <strain evidence="6 7">DSM 45312</strain>
    </source>
</reference>
<dbReference type="SFLD" id="SFLDG01067">
    <property type="entry name" value="SPASM/twitch_domain_containing"/>
    <property type="match status" value="1"/>
</dbReference>
<dbReference type="PROSITE" id="PS51918">
    <property type="entry name" value="RADICAL_SAM"/>
    <property type="match status" value="1"/>
</dbReference>
<dbReference type="GO" id="GO:0016491">
    <property type="term" value="F:oxidoreductase activity"/>
    <property type="evidence" value="ECO:0007669"/>
    <property type="project" value="InterPro"/>
</dbReference>
<dbReference type="InterPro" id="IPR023867">
    <property type="entry name" value="Sulphatase_maturase_rSAM"/>
</dbReference>
<dbReference type="NCBIfam" id="NF041718">
    <property type="entry name" value="rSAM_phane_AMC"/>
    <property type="match status" value="1"/>
</dbReference>
<dbReference type="Pfam" id="PF04055">
    <property type="entry name" value="Radical_SAM"/>
    <property type="match status" value="1"/>
</dbReference>
<dbReference type="Proteomes" id="UP000240542">
    <property type="component" value="Unassembled WGS sequence"/>
</dbReference>
<keyword evidence="2" id="KW-0479">Metal-binding</keyword>
<evidence type="ECO:0000259" key="5">
    <source>
        <dbReference type="PROSITE" id="PS51918"/>
    </source>
</evidence>
<dbReference type="AlphaFoldDB" id="A0A2P8DI31"/>
<dbReference type="CDD" id="cd01335">
    <property type="entry name" value="Radical_SAM"/>
    <property type="match status" value="1"/>
</dbReference>
<proteinExistence type="predicted"/>
<name>A0A2P8DI31_9ACTN</name>
<dbReference type="SFLD" id="SFLDG01072">
    <property type="entry name" value="dehydrogenase_like"/>
    <property type="match status" value="1"/>
</dbReference>
<organism evidence="6 7">
    <name type="scientific">Murinocardiopsis flavida</name>
    <dbReference type="NCBI Taxonomy" id="645275"/>
    <lineage>
        <taxon>Bacteria</taxon>
        <taxon>Bacillati</taxon>
        <taxon>Actinomycetota</taxon>
        <taxon>Actinomycetes</taxon>
        <taxon>Streptosporangiales</taxon>
        <taxon>Nocardiopsidaceae</taxon>
        <taxon>Murinocardiopsis</taxon>
    </lineage>
</organism>
<dbReference type="InterPro" id="IPR058240">
    <property type="entry name" value="rSAM_sf"/>
</dbReference>
<dbReference type="SFLD" id="SFLDG01386">
    <property type="entry name" value="main_SPASM_domain-containing"/>
    <property type="match status" value="1"/>
</dbReference>
<dbReference type="InterPro" id="IPR013785">
    <property type="entry name" value="Aldolase_TIM"/>
</dbReference>
<accession>A0A2P8DI31</accession>
<sequence>MAHLSRRAQTLILQPTTLCNLNCSYCYLCPQSRRTREEMATQVAACTAAGITAQDTTKAVDIVWHGGEPLTTRRAHFHALVEVFEPLRRRGLIRHYVQTNATLIDDAWCELFTSYDFHVGVSIDGPEIANRNRADWSGAPVFSRVMRGVAALKSHGLDFSAICVVTPETITDPDALFDFFEHLGAASIGFNIEEFEGANDHRPAAGPQHIRRFWKRLFDRIAEGSPLRAREATRLLGYLADVRAGRRARWTDMAHDPIPTIGTNGDVVVLSPELYGVKDDAHHDFVIGNVTREPLPAIVARASQAPYVAQFLSGVDHCKAVCGIFTFCQGGQAGNRYFETGDFTTSETAYCRNTKQELVRALSETMGV</sequence>
<dbReference type="SUPFAM" id="SSF102114">
    <property type="entry name" value="Radical SAM enzymes"/>
    <property type="match status" value="1"/>
</dbReference>